<protein>
    <submittedName>
        <fullName evidence="1">Uncharacterized protein</fullName>
    </submittedName>
</protein>
<reference evidence="1" key="1">
    <citation type="submission" date="2021-01" db="EMBL/GenBank/DDBJ databases">
        <title>Whole genome shotgun sequence of Dactylosporangium siamense NBRC 106093.</title>
        <authorList>
            <person name="Komaki H."/>
            <person name="Tamura T."/>
        </authorList>
    </citation>
    <scope>NUCLEOTIDE SEQUENCE</scope>
    <source>
        <strain evidence="1">NBRC 106093</strain>
    </source>
</reference>
<keyword evidence="2" id="KW-1185">Reference proteome</keyword>
<sequence>MLDSAQAFMQAAEHALERVPDATCDLGDGRRISVREFLHDLAAAAADWPHTPPELCYADVMQHCFWTLLHGRPEPVPGELVDADDVAFGVIVAMTSADRGGHHAAADLCETALAYMETLPAWQDVDLTIDRPDGGPPQFTLTL</sequence>
<gene>
    <name evidence="1" type="ORF">Dsi01nite_061070</name>
</gene>
<dbReference type="EMBL" id="BONQ01000094">
    <property type="protein sequence ID" value="GIG48066.1"/>
    <property type="molecule type" value="Genomic_DNA"/>
</dbReference>
<proteinExistence type="predicted"/>
<comment type="caution">
    <text evidence="1">The sequence shown here is derived from an EMBL/GenBank/DDBJ whole genome shotgun (WGS) entry which is preliminary data.</text>
</comment>
<dbReference type="AlphaFoldDB" id="A0A919PRL6"/>
<dbReference type="Proteomes" id="UP000660611">
    <property type="component" value="Unassembled WGS sequence"/>
</dbReference>
<evidence type="ECO:0000313" key="2">
    <source>
        <dbReference type="Proteomes" id="UP000660611"/>
    </source>
</evidence>
<dbReference type="RefSeq" id="WP_203849782.1">
    <property type="nucleotide sequence ID" value="NZ_BAAAVW010000021.1"/>
</dbReference>
<evidence type="ECO:0000313" key="1">
    <source>
        <dbReference type="EMBL" id="GIG48066.1"/>
    </source>
</evidence>
<name>A0A919PRL6_9ACTN</name>
<accession>A0A919PRL6</accession>
<organism evidence="1 2">
    <name type="scientific">Dactylosporangium siamense</name>
    <dbReference type="NCBI Taxonomy" id="685454"/>
    <lineage>
        <taxon>Bacteria</taxon>
        <taxon>Bacillati</taxon>
        <taxon>Actinomycetota</taxon>
        <taxon>Actinomycetes</taxon>
        <taxon>Micromonosporales</taxon>
        <taxon>Micromonosporaceae</taxon>
        <taxon>Dactylosporangium</taxon>
    </lineage>
</organism>